<dbReference type="AlphaFoldDB" id="A0AAD8AST0"/>
<feature type="region of interest" description="Disordered" evidence="1">
    <location>
        <begin position="1"/>
        <end position="25"/>
    </location>
</feature>
<dbReference type="Proteomes" id="UP001233172">
    <property type="component" value="Unassembled WGS sequence"/>
</dbReference>
<dbReference type="EMBL" id="JASAOG010000263">
    <property type="protein sequence ID" value="KAK0041728.1"/>
    <property type="molecule type" value="Genomic_DNA"/>
</dbReference>
<evidence type="ECO:0000256" key="1">
    <source>
        <dbReference type="SAM" id="MobiDB-lite"/>
    </source>
</evidence>
<reference evidence="2" key="1">
    <citation type="journal article" date="2023" name="PLoS Negl. Trop. Dis.">
        <title>A genome sequence for Biomphalaria pfeifferi, the major vector snail for the human-infecting parasite Schistosoma mansoni.</title>
        <authorList>
            <person name="Bu L."/>
            <person name="Lu L."/>
            <person name="Laidemitt M.R."/>
            <person name="Zhang S.M."/>
            <person name="Mutuku M."/>
            <person name="Mkoji G."/>
            <person name="Steinauer M."/>
            <person name="Loker E.S."/>
        </authorList>
    </citation>
    <scope>NUCLEOTIDE SEQUENCE</scope>
    <source>
        <strain evidence="2">KasaAsao</strain>
    </source>
</reference>
<accession>A0AAD8AST0</accession>
<feature type="non-terminal residue" evidence="2">
    <location>
        <position position="1"/>
    </location>
</feature>
<sequence length="90" mass="9814">EKKPEGNRSALSTSDPPCPTRALTRSFPTVIGVPIKRSRASPRPKARHVASPTAVLKFYDVGNGQPCLRPRAAVSLGMQANGIKRWHNKK</sequence>
<proteinExistence type="predicted"/>
<name>A0AAD8AST0_BIOPF</name>
<reference evidence="2" key="2">
    <citation type="submission" date="2023-04" db="EMBL/GenBank/DDBJ databases">
        <authorList>
            <person name="Bu L."/>
            <person name="Lu L."/>
            <person name="Laidemitt M.R."/>
            <person name="Zhang S.M."/>
            <person name="Mutuku M."/>
            <person name="Mkoji G."/>
            <person name="Steinauer M."/>
            <person name="Loker E.S."/>
        </authorList>
    </citation>
    <scope>NUCLEOTIDE SEQUENCE</scope>
    <source>
        <strain evidence="2">KasaAsao</strain>
        <tissue evidence="2">Whole Snail</tissue>
    </source>
</reference>
<protein>
    <submittedName>
        <fullName evidence="2">Uncharacterized protein</fullName>
    </submittedName>
</protein>
<keyword evidence="3" id="KW-1185">Reference proteome</keyword>
<gene>
    <name evidence="2" type="ORF">Bpfe_028827</name>
</gene>
<comment type="caution">
    <text evidence="2">The sequence shown here is derived from an EMBL/GenBank/DDBJ whole genome shotgun (WGS) entry which is preliminary data.</text>
</comment>
<evidence type="ECO:0000313" key="3">
    <source>
        <dbReference type="Proteomes" id="UP001233172"/>
    </source>
</evidence>
<organism evidence="2 3">
    <name type="scientific">Biomphalaria pfeifferi</name>
    <name type="common">Bloodfluke planorb</name>
    <name type="synonym">Freshwater snail</name>
    <dbReference type="NCBI Taxonomy" id="112525"/>
    <lineage>
        <taxon>Eukaryota</taxon>
        <taxon>Metazoa</taxon>
        <taxon>Spiralia</taxon>
        <taxon>Lophotrochozoa</taxon>
        <taxon>Mollusca</taxon>
        <taxon>Gastropoda</taxon>
        <taxon>Heterobranchia</taxon>
        <taxon>Euthyneura</taxon>
        <taxon>Panpulmonata</taxon>
        <taxon>Hygrophila</taxon>
        <taxon>Lymnaeoidea</taxon>
        <taxon>Planorbidae</taxon>
        <taxon>Biomphalaria</taxon>
    </lineage>
</organism>
<evidence type="ECO:0000313" key="2">
    <source>
        <dbReference type="EMBL" id="KAK0041728.1"/>
    </source>
</evidence>